<dbReference type="Proteomes" id="UP000028492">
    <property type="component" value="Chromosome"/>
</dbReference>
<accession>A0A075V190</accession>
<evidence type="ECO:0000313" key="2">
    <source>
        <dbReference type="Proteomes" id="UP000028492"/>
    </source>
</evidence>
<dbReference type="HOGENOM" id="CLU_2434396_0_0_11"/>
<dbReference type="RefSeq" id="WP_038516669.1">
    <property type="nucleotide sequence ID" value="NZ_CP008953.1"/>
</dbReference>
<evidence type="ECO:0000313" key="1">
    <source>
        <dbReference type="EMBL" id="AIG78436.1"/>
    </source>
</evidence>
<keyword evidence="2" id="KW-1185">Reference proteome</keyword>
<dbReference type="EMBL" id="CP008953">
    <property type="protein sequence ID" value="AIG78436.1"/>
    <property type="molecule type" value="Genomic_DNA"/>
</dbReference>
<sequence>MTASKTQREEFVTEMVKDWITNDRVILEQAKELLIDPRVLVSWVELLLKTASRLKESTYAAWQVRQELAPNDFQRIAWSEVVDAIRAVEL</sequence>
<reference evidence="1 2" key="1">
    <citation type="journal article" date="2014" name="J. Biotechnol.">
        <title>Complete genome sequence of the actinobacterium Amycolatopsis japonica MG417-CF17(T) (=DSM 44213T) producing (S,S)-N,N'-ethylenediaminedisuccinic acid.</title>
        <authorList>
            <person name="Stegmann E."/>
            <person name="Albersmeier A."/>
            <person name="Spohn M."/>
            <person name="Gert H."/>
            <person name="Weber T."/>
            <person name="Wohlleben W."/>
            <person name="Kalinowski J."/>
            <person name="Ruckert C."/>
        </authorList>
    </citation>
    <scope>NUCLEOTIDE SEQUENCE [LARGE SCALE GENOMIC DNA]</scope>
    <source>
        <strain evidence="2">MG417-CF17 (DSM 44213)</strain>
    </source>
</reference>
<dbReference type="KEGG" id="aja:AJAP_27985"/>
<dbReference type="AlphaFoldDB" id="A0A075V190"/>
<organism evidence="1 2">
    <name type="scientific">Amycolatopsis japonica</name>
    <dbReference type="NCBI Taxonomy" id="208439"/>
    <lineage>
        <taxon>Bacteria</taxon>
        <taxon>Bacillati</taxon>
        <taxon>Actinomycetota</taxon>
        <taxon>Actinomycetes</taxon>
        <taxon>Pseudonocardiales</taxon>
        <taxon>Pseudonocardiaceae</taxon>
        <taxon>Amycolatopsis</taxon>
        <taxon>Amycolatopsis japonica group</taxon>
    </lineage>
</organism>
<name>A0A075V190_9PSEU</name>
<proteinExistence type="predicted"/>
<protein>
    <submittedName>
        <fullName evidence="1">Uncharacterized protein</fullName>
    </submittedName>
</protein>
<gene>
    <name evidence="1" type="ORF">AJAP_27985</name>
</gene>